<dbReference type="PROSITE" id="PS01315">
    <property type="entry name" value="CDS"/>
    <property type="match status" value="1"/>
</dbReference>
<name>A0ABX2CSC4_9CYAN</name>
<keyword evidence="8 16" id="KW-0808">Transferase</keyword>
<evidence type="ECO:0000256" key="5">
    <source>
        <dbReference type="ARBA" id="ARBA00010185"/>
    </source>
</evidence>
<evidence type="ECO:0000256" key="16">
    <source>
        <dbReference type="RuleBase" id="RU003938"/>
    </source>
</evidence>
<dbReference type="GO" id="GO:0004605">
    <property type="term" value="F:phosphatidate cytidylyltransferase activity"/>
    <property type="evidence" value="ECO:0007669"/>
    <property type="project" value="UniProtKB-EC"/>
</dbReference>
<protein>
    <recommendedName>
        <fullName evidence="6 16">Phosphatidate cytidylyltransferase</fullName>
        <ecNumber evidence="6 16">2.7.7.41</ecNumber>
    </recommendedName>
</protein>
<evidence type="ECO:0000256" key="13">
    <source>
        <dbReference type="ARBA" id="ARBA00023136"/>
    </source>
</evidence>
<dbReference type="Proteomes" id="UP000702425">
    <property type="component" value="Unassembled WGS sequence"/>
</dbReference>
<comment type="similarity">
    <text evidence="5 16">Belongs to the CDS family.</text>
</comment>
<feature type="transmembrane region" description="Helical" evidence="17">
    <location>
        <begin position="229"/>
        <end position="247"/>
    </location>
</feature>
<comment type="pathway">
    <text evidence="3 16">Phospholipid metabolism; CDP-diacylglycerol biosynthesis; CDP-diacylglycerol from sn-glycerol 3-phosphate: step 3/3.</text>
</comment>
<evidence type="ECO:0000313" key="19">
    <source>
        <dbReference type="Proteomes" id="UP000702425"/>
    </source>
</evidence>
<evidence type="ECO:0000256" key="6">
    <source>
        <dbReference type="ARBA" id="ARBA00012487"/>
    </source>
</evidence>
<evidence type="ECO:0000313" key="18">
    <source>
        <dbReference type="EMBL" id="NQE32548.1"/>
    </source>
</evidence>
<keyword evidence="14" id="KW-0594">Phospholipid biosynthesis</keyword>
<feature type="transmembrane region" description="Helical" evidence="17">
    <location>
        <begin position="78"/>
        <end position="93"/>
    </location>
</feature>
<dbReference type="PANTHER" id="PTHR47101">
    <property type="entry name" value="PHOSPHATIDATE CYTIDYLYLTRANSFERASE 5, CHLOROPLASTIC"/>
    <property type="match status" value="1"/>
</dbReference>
<comment type="caution">
    <text evidence="18">The sequence shown here is derived from an EMBL/GenBank/DDBJ whole genome shotgun (WGS) entry which is preliminary data.</text>
</comment>
<keyword evidence="12" id="KW-0443">Lipid metabolism</keyword>
<keyword evidence="11 17" id="KW-1133">Transmembrane helix</keyword>
<evidence type="ECO:0000256" key="14">
    <source>
        <dbReference type="ARBA" id="ARBA00023209"/>
    </source>
</evidence>
<keyword evidence="15" id="KW-1208">Phospholipid metabolism</keyword>
<gene>
    <name evidence="18" type="primary">cdsA</name>
    <name evidence="18" type="ORF">E5S67_00264</name>
</gene>
<feature type="transmembrane region" description="Helical" evidence="17">
    <location>
        <begin position="206"/>
        <end position="223"/>
    </location>
</feature>
<dbReference type="Pfam" id="PF01148">
    <property type="entry name" value="CTP_transf_1"/>
    <property type="match status" value="1"/>
</dbReference>
<feature type="transmembrane region" description="Helical" evidence="17">
    <location>
        <begin position="100"/>
        <end position="120"/>
    </location>
</feature>
<evidence type="ECO:0000256" key="8">
    <source>
        <dbReference type="ARBA" id="ARBA00022679"/>
    </source>
</evidence>
<dbReference type="InterPro" id="IPR000374">
    <property type="entry name" value="PC_trans"/>
</dbReference>
<comment type="catalytic activity">
    <reaction evidence="1 16">
        <text>a 1,2-diacyl-sn-glycero-3-phosphate + CTP + H(+) = a CDP-1,2-diacyl-sn-glycerol + diphosphate</text>
        <dbReference type="Rhea" id="RHEA:16229"/>
        <dbReference type="ChEBI" id="CHEBI:15378"/>
        <dbReference type="ChEBI" id="CHEBI:33019"/>
        <dbReference type="ChEBI" id="CHEBI:37563"/>
        <dbReference type="ChEBI" id="CHEBI:58332"/>
        <dbReference type="ChEBI" id="CHEBI:58608"/>
        <dbReference type="EC" id="2.7.7.41"/>
    </reaction>
</comment>
<dbReference type="EC" id="2.7.7.41" evidence="6 16"/>
<evidence type="ECO:0000256" key="11">
    <source>
        <dbReference type="ARBA" id="ARBA00022989"/>
    </source>
</evidence>
<evidence type="ECO:0000256" key="4">
    <source>
        <dbReference type="ARBA" id="ARBA00005189"/>
    </source>
</evidence>
<reference evidence="18 19" key="1">
    <citation type="journal article" date="2020" name="Sci. Rep.">
        <title>A novel cyanobacterial geosmin producer, revising GeoA distribution and dispersion patterns in Bacteria.</title>
        <authorList>
            <person name="Churro C."/>
            <person name="Semedo-Aguiar A.P."/>
            <person name="Silva A.D."/>
            <person name="Pereira-Leal J.B."/>
            <person name="Leite R.B."/>
        </authorList>
    </citation>
    <scope>NUCLEOTIDE SEQUENCE [LARGE SCALE GENOMIC DNA]</scope>
    <source>
        <strain evidence="18 19">IPMA8</strain>
    </source>
</reference>
<evidence type="ECO:0000256" key="1">
    <source>
        <dbReference type="ARBA" id="ARBA00001698"/>
    </source>
</evidence>
<evidence type="ECO:0000256" key="12">
    <source>
        <dbReference type="ARBA" id="ARBA00023098"/>
    </source>
</evidence>
<keyword evidence="19" id="KW-1185">Reference proteome</keyword>
<keyword evidence="13 17" id="KW-0472">Membrane</keyword>
<feature type="transmembrane region" description="Helical" evidence="17">
    <location>
        <begin position="6"/>
        <end position="38"/>
    </location>
</feature>
<comment type="pathway">
    <text evidence="4">Lipid metabolism.</text>
</comment>
<keyword evidence="9 16" id="KW-0812">Transmembrane</keyword>
<evidence type="ECO:0000256" key="10">
    <source>
        <dbReference type="ARBA" id="ARBA00022695"/>
    </source>
</evidence>
<dbReference type="RefSeq" id="WP_172184727.1">
    <property type="nucleotide sequence ID" value="NZ_CAWPPK010000223.1"/>
</dbReference>
<keyword evidence="7" id="KW-0444">Lipid biosynthesis</keyword>
<accession>A0ABX2CSC4</accession>
<proteinExistence type="inferred from homology"/>
<evidence type="ECO:0000256" key="3">
    <source>
        <dbReference type="ARBA" id="ARBA00005119"/>
    </source>
</evidence>
<keyword evidence="10 16" id="KW-0548">Nucleotidyltransferase</keyword>
<evidence type="ECO:0000256" key="15">
    <source>
        <dbReference type="ARBA" id="ARBA00023264"/>
    </source>
</evidence>
<evidence type="ECO:0000256" key="9">
    <source>
        <dbReference type="ARBA" id="ARBA00022692"/>
    </source>
</evidence>
<evidence type="ECO:0000256" key="7">
    <source>
        <dbReference type="ARBA" id="ARBA00022516"/>
    </source>
</evidence>
<organism evidence="18 19">
    <name type="scientific">Microcoleus asticus IPMA8</name>
    <dbReference type="NCBI Taxonomy" id="2563858"/>
    <lineage>
        <taxon>Bacteria</taxon>
        <taxon>Bacillati</taxon>
        <taxon>Cyanobacteriota</taxon>
        <taxon>Cyanophyceae</taxon>
        <taxon>Oscillatoriophycideae</taxon>
        <taxon>Oscillatoriales</taxon>
        <taxon>Microcoleaceae</taxon>
        <taxon>Microcoleus</taxon>
        <taxon>Microcoleus asticus</taxon>
    </lineage>
</organism>
<feature type="transmembrane region" description="Helical" evidence="17">
    <location>
        <begin position="161"/>
        <end position="185"/>
    </location>
</feature>
<dbReference type="EMBL" id="SRRZ01000003">
    <property type="protein sequence ID" value="NQE32548.1"/>
    <property type="molecule type" value="Genomic_DNA"/>
</dbReference>
<evidence type="ECO:0000256" key="2">
    <source>
        <dbReference type="ARBA" id="ARBA00004141"/>
    </source>
</evidence>
<dbReference type="PANTHER" id="PTHR47101:SF1">
    <property type="entry name" value="PHOSPHATIDATE CYTIDYLYLTRANSFERASE 4, CHLOROPLASTIC"/>
    <property type="match status" value="1"/>
</dbReference>
<evidence type="ECO:0000256" key="17">
    <source>
        <dbReference type="SAM" id="Phobius"/>
    </source>
</evidence>
<comment type="subcellular location">
    <subcellularLocation>
        <location evidence="2">Membrane</location>
        <topology evidence="2">Multi-pass membrane protein</topology>
    </subcellularLocation>
</comment>
<feature type="transmembrane region" description="Helical" evidence="17">
    <location>
        <begin position="286"/>
        <end position="304"/>
    </location>
</feature>
<sequence>MPWSRILSGIVAIALALGMIIMGGWFFTLGFGVIVYLGQLEYFQLARAKGIAPAAKTTLAVSQGLLITAALAPELVDAMFPLAGTLICFYLLFQPKLSTIADIASSVLGLFYGGYLPSYWVRLRVGLDPANLATTQLSQAVASNLPVNIYPSPSWTTSSHISLGLTSLLLAFFCIWAADIGAYFVGKFFGRTSLSHISPKKTVEGAVFGVCGSIAVAAAGSWYLHWPGWPYTGAAFGLLIGVASLLGDLTESMMKRDAGVKDSGQLIPGHGGILDRTDSYVFTAPLVYYFVTLLLPAIDSYLIAR</sequence>